<feature type="compositionally biased region" description="Low complexity" evidence="4">
    <location>
        <begin position="528"/>
        <end position="561"/>
    </location>
</feature>
<dbReference type="InterPro" id="IPR038718">
    <property type="entry name" value="SNF2-like_sf"/>
</dbReference>
<proteinExistence type="predicted"/>
<dbReference type="InterPro" id="IPR001650">
    <property type="entry name" value="Helicase_C-like"/>
</dbReference>
<dbReference type="PANTHER" id="PTHR45623:SF48">
    <property type="entry name" value="SNF2 FAMILY DNA-DEPENDENT ATPASE"/>
    <property type="match status" value="1"/>
</dbReference>
<dbReference type="PROSITE" id="PS00690">
    <property type="entry name" value="DEAH_ATP_HELICASE"/>
    <property type="match status" value="1"/>
</dbReference>
<feature type="region of interest" description="Disordered" evidence="4">
    <location>
        <begin position="112"/>
        <end position="291"/>
    </location>
</feature>
<keyword evidence="8" id="KW-1185">Reference proteome</keyword>
<feature type="compositionally biased region" description="Acidic residues" evidence="4">
    <location>
        <begin position="260"/>
        <end position="269"/>
    </location>
</feature>
<comment type="subcellular location">
    <subcellularLocation>
        <location evidence="1">Nucleus</location>
    </subcellularLocation>
</comment>
<reference evidence="7 8" key="1">
    <citation type="submission" date="2024-03" db="EMBL/GenBank/DDBJ databases">
        <title>Aureococcus anophagefferens CCMP1851 and Kratosvirus quantuckense: Draft genome of a second virus-susceptible host strain in the model system.</title>
        <authorList>
            <person name="Chase E."/>
            <person name="Truchon A.R."/>
            <person name="Schepens W."/>
            <person name="Wilhelm S.W."/>
        </authorList>
    </citation>
    <scope>NUCLEOTIDE SEQUENCE [LARGE SCALE GENOMIC DNA]</scope>
    <source>
        <strain evidence="7 8">CCMP1851</strain>
    </source>
</reference>
<evidence type="ECO:0000256" key="2">
    <source>
        <dbReference type="ARBA" id="ARBA00022801"/>
    </source>
</evidence>
<accession>A0ABR1FJF4</accession>
<feature type="region of interest" description="Disordered" evidence="4">
    <location>
        <begin position="1105"/>
        <end position="1163"/>
    </location>
</feature>
<evidence type="ECO:0000256" key="4">
    <source>
        <dbReference type="SAM" id="MobiDB-lite"/>
    </source>
</evidence>
<dbReference type="PROSITE" id="PS51192">
    <property type="entry name" value="HELICASE_ATP_BIND_1"/>
    <property type="match status" value="1"/>
</dbReference>
<feature type="compositionally biased region" description="Basic residues" evidence="4">
    <location>
        <begin position="562"/>
        <end position="573"/>
    </location>
</feature>
<feature type="region of interest" description="Disordered" evidence="4">
    <location>
        <begin position="1"/>
        <end position="34"/>
    </location>
</feature>
<dbReference type="PROSITE" id="PS51194">
    <property type="entry name" value="HELICASE_CTER"/>
    <property type="match status" value="1"/>
</dbReference>
<dbReference type="CDD" id="cd18793">
    <property type="entry name" value="SF2_C_SNF"/>
    <property type="match status" value="1"/>
</dbReference>
<dbReference type="Gene3D" id="3.40.50.10810">
    <property type="entry name" value="Tandem AAA-ATPase domain"/>
    <property type="match status" value="1"/>
</dbReference>
<feature type="compositionally biased region" description="Basic and acidic residues" evidence="4">
    <location>
        <begin position="1006"/>
        <end position="1020"/>
    </location>
</feature>
<dbReference type="EMBL" id="JBBJCI010000371">
    <property type="protein sequence ID" value="KAK7232022.1"/>
    <property type="molecule type" value="Genomic_DNA"/>
</dbReference>
<feature type="domain" description="Helicase C-terminal" evidence="6">
    <location>
        <begin position="715"/>
        <end position="868"/>
    </location>
</feature>
<sequence>MADLFDSESSDDEKPIGALVRSDTVESGTRREEEAEIQKLQHKFIGVGSVVEASALAFGRAFAAGAPAGAAYRGVVVELEEDDEDDEDGRVWRVTYDDDGGTYSTAEAHLSLVSAAAPPAKRRRAAADDDDEDHVEDDDDDDDDDDDAMEDSESDGYRAPRARGARRGGPRRARAAAAAAASADDDGGEVRYTQSGRVIKAPERPVVTYDDYEKRPSSPRAGRGAKKRGKPAAKKAVAVRRPGRASPRGGGAVNYAEFGSSDDDDESDGSDAPRKRKKPKPAAEPDEPPVGIERLLCGFGLPKKAWRPWLAKMNTAQITDGSLFIQDDDERLPEDEEVRVSRYRQERYAFALKEANEKGDAQERAVRDAIGAYGAVALADDAKVTVKWRGLGHEEAPDELSGDVLAACPDEEALLAAAALCGKRFCARKKRPKAKERQRRDGRSGRDAEARVPLLPFRMGGALTLRPYQIDGIGWLAHNFLLRRNSILADEMGLGKTVQSVSLARMIKERYGRRCPCSSSRRCRRWATGTASSSTGRTSTSWSTTARARRAPGAGRWTSSRARTRSRRPPTRRRTTYEQILLDDAAPLARTKWSAIIVDEAHRLKNPQSRLYRALHGGRRPPRVHLQAALLTGTPLQNDMRELWALLSFCDTETFGEDHEEFVAKYGGCAHDAPAQLAVVPEEEDEDDDEADAKPGVLSSLLEEMRPFVLRRVKAHKRYYRALYEKNVTMLAGGGRAVDGPSMMNLAMELRKCCNHPFLLKGVEFRELERQIDAFSDAGSKMRLMLLSTRAGGVGINLVAADTVIIYDSDWNPQNDVQAMARCHRIGQTKKVTVYRLLTAKTYEAHMYDVATAKLDLDRAGPEEDDDADAVAFRNQSIDDILATPTKAVVLASNDSGGALESLSSATFVAARGAEGLGDVDLDDPDFWSKTVGAGYKSPGKKPEDRSARAAPRGFKHYDEAGRTAYDAAYVDDGNSDDDAHASAFDRVKKKKRSKKEAQVDEDFEDAPKKEKPKHPHDWSKTQIRELRLQLQKRPIGLAGADFASLLQGAYNADSEIQHGIDRAQVEKLWRRNKAVKHCLKHRTAQQGGARGDRDARTLRGRVDRLRAHAGPAGPPKRRKVAAKARAAGPFTASHHFAPKPAPAPADDPAKENGRDAPDRRDR</sequence>
<protein>
    <submittedName>
        <fullName evidence="7">Chromodomain-helicase-DNA-binding protein</fullName>
    </submittedName>
</protein>
<feature type="compositionally biased region" description="Basic residues" evidence="4">
    <location>
        <begin position="223"/>
        <end position="243"/>
    </location>
</feature>
<dbReference type="InterPro" id="IPR002464">
    <property type="entry name" value="DNA/RNA_helicase_DEAH_CS"/>
</dbReference>
<dbReference type="PANTHER" id="PTHR45623">
    <property type="entry name" value="CHROMODOMAIN-HELICASE-DNA-BINDING PROTEIN 3-RELATED-RELATED"/>
    <property type="match status" value="1"/>
</dbReference>
<dbReference type="Pfam" id="PF00176">
    <property type="entry name" value="SNF2-rel_dom"/>
    <property type="match status" value="2"/>
</dbReference>
<dbReference type="Pfam" id="PF00271">
    <property type="entry name" value="Helicase_C"/>
    <property type="match status" value="1"/>
</dbReference>
<evidence type="ECO:0000259" key="6">
    <source>
        <dbReference type="PROSITE" id="PS51194"/>
    </source>
</evidence>
<organism evidence="7 8">
    <name type="scientific">Aureococcus anophagefferens</name>
    <name type="common">Harmful bloom alga</name>
    <dbReference type="NCBI Taxonomy" id="44056"/>
    <lineage>
        <taxon>Eukaryota</taxon>
        <taxon>Sar</taxon>
        <taxon>Stramenopiles</taxon>
        <taxon>Ochrophyta</taxon>
        <taxon>Pelagophyceae</taxon>
        <taxon>Pelagomonadales</taxon>
        <taxon>Pelagomonadaceae</taxon>
        <taxon>Aureococcus</taxon>
    </lineage>
</organism>
<dbReference type="SUPFAM" id="SSF52540">
    <property type="entry name" value="P-loop containing nucleoside triphosphate hydrolases"/>
    <property type="match status" value="2"/>
</dbReference>
<comment type="caution">
    <text evidence="7">The sequence shown here is derived from an EMBL/GenBank/DDBJ whole genome shotgun (WGS) entry which is preliminary data.</text>
</comment>
<feature type="compositionally biased region" description="Acidic residues" evidence="4">
    <location>
        <begin position="128"/>
        <end position="154"/>
    </location>
</feature>
<gene>
    <name evidence="7" type="ORF">SO694_00031045</name>
</gene>
<keyword evidence="3" id="KW-0539">Nucleus</keyword>
<evidence type="ECO:0000259" key="5">
    <source>
        <dbReference type="PROSITE" id="PS51192"/>
    </source>
</evidence>
<dbReference type="CDD" id="cd17919">
    <property type="entry name" value="DEXHc_Snf"/>
    <property type="match status" value="1"/>
</dbReference>
<feature type="region of interest" description="Disordered" evidence="4">
    <location>
        <begin position="933"/>
        <end position="956"/>
    </location>
</feature>
<dbReference type="InterPro" id="IPR000330">
    <property type="entry name" value="SNF2_N"/>
</dbReference>
<keyword evidence="2" id="KW-0378">Hydrolase</keyword>
<feature type="compositionally biased region" description="Acidic residues" evidence="4">
    <location>
        <begin position="1"/>
        <end position="11"/>
    </location>
</feature>
<feature type="region of interest" description="Disordered" evidence="4">
    <location>
        <begin position="528"/>
        <end position="573"/>
    </location>
</feature>
<dbReference type="SMART" id="SM00490">
    <property type="entry name" value="HELICc"/>
    <property type="match status" value="1"/>
</dbReference>
<feature type="compositionally biased region" description="Basic and acidic residues" evidence="4">
    <location>
        <begin position="1148"/>
        <end position="1163"/>
    </location>
</feature>
<dbReference type="InterPro" id="IPR014001">
    <property type="entry name" value="Helicase_ATP-bd"/>
</dbReference>
<evidence type="ECO:0000256" key="3">
    <source>
        <dbReference type="ARBA" id="ARBA00023242"/>
    </source>
</evidence>
<evidence type="ECO:0000313" key="7">
    <source>
        <dbReference type="EMBL" id="KAK7232022.1"/>
    </source>
</evidence>
<feature type="compositionally biased region" description="Basic residues" evidence="4">
    <location>
        <begin position="160"/>
        <end position="174"/>
    </location>
</feature>
<evidence type="ECO:0000256" key="1">
    <source>
        <dbReference type="ARBA" id="ARBA00004123"/>
    </source>
</evidence>
<dbReference type="InterPro" id="IPR027417">
    <property type="entry name" value="P-loop_NTPase"/>
</dbReference>
<feature type="domain" description="Helicase ATP-binding" evidence="5">
    <location>
        <begin position="477"/>
        <end position="653"/>
    </location>
</feature>
<dbReference type="Proteomes" id="UP001363151">
    <property type="component" value="Unassembled WGS sequence"/>
</dbReference>
<evidence type="ECO:0000313" key="8">
    <source>
        <dbReference type="Proteomes" id="UP001363151"/>
    </source>
</evidence>
<feature type="region of interest" description="Disordered" evidence="4">
    <location>
        <begin position="985"/>
        <end position="1020"/>
    </location>
</feature>
<dbReference type="Gene3D" id="3.40.50.300">
    <property type="entry name" value="P-loop containing nucleotide triphosphate hydrolases"/>
    <property type="match status" value="2"/>
</dbReference>
<dbReference type="SMART" id="SM00487">
    <property type="entry name" value="DEXDc"/>
    <property type="match status" value="1"/>
</dbReference>
<name>A0ABR1FJF4_AURAN</name>
<dbReference type="InterPro" id="IPR049730">
    <property type="entry name" value="SNF2/RAD54-like_C"/>
</dbReference>